<keyword evidence="6" id="KW-0539">Nucleus</keyword>
<dbReference type="OrthoDB" id="6270329at2759"/>
<dbReference type="InterPro" id="IPR044607">
    <property type="entry name" value="RKD-like"/>
</dbReference>
<evidence type="ECO:0000256" key="5">
    <source>
        <dbReference type="ARBA" id="ARBA00023163"/>
    </source>
</evidence>
<evidence type="ECO:0000256" key="4">
    <source>
        <dbReference type="ARBA" id="ARBA00023125"/>
    </source>
</evidence>
<feature type="domain" description="RWP-RK" evidence="7">
    <location>
        <begin position="1"/>
        <end position="68"/>
    </location>
</feature>
<dbReference type="GO" id="GO:0003677">
    <property type="term" value="F:DNA binding"/>
    <property type="evidence" value="ECO:0007669"/>
    <property type="project" value="UniProtKB-KW"/>
</dbReference>
<accession>A0A9W7GV24</accession>
<protein>
    <submittedName>
        <fullName evidence="8">RWP-RK domain-containing 5</fullName>
    </submittedName>
</protein>
<proteinExistence type="predicted"/>
<evidence type="ECO:0000259" key="7">
    <source>
        <dbReference type="PROSITE" id="PS51519"/>
    </source>
</evidence>
<dbReference type="Pfam" id="PF02042">
    <property type="entry name" value="RWP-RK"/>
    <property type="match status" value="1"/>
</dbReference>
<name>A0A9W7GV24_HIBTR</name>
<evidence type="ECO:0000256" key="3">
    <source>
        <dbReference type="ARBA" id="ARBA00023054"/>
    </source>
</evidence>
<evidence type="ECO:0000313" key="9">
    <source>
        <dbReference type="Proteomes" id="UP001165190"/>
    </source>
</evidence>
<keyword evidence="5" id="KW-0804">Transcription</keyword>
<evidence type="ECO:0000256" key="2">
    <source>
        <dbReference type="ARBA" id="ARBA00023015"/>
    </source>
</evidence>
<dbReference type="AlphaFoldDB" id="A0A9W7GV24"/>
<dbReference type="GO" id="GO:0003700">
    <property type="term" value="F:DNA-binding transcription factor activity"/>
    <property type="evidence" value="ECO:0007669"/>
    <property type="project" value="InterPro"/>
</dbReference>
<keyword evidence="9" id="KW-1185">Reference proteome</keyword>
<comment type="caution">
    <text evidence="8">The sequence shown here is derived from an EMBL/GenBank/DDBJ whole genome shotgun (WGS) entry which is preliminary data.</text>
</comment>
<sequence>MTFKRKNLRDAICSEVQRIWNVGLTVLKRKCKEFRIPRWPHRKIKSFNALIRDLSLHFAMNNKNNGGGGLIPSIFIWSKLPMLWTNFASKLEVEQSFLIELSFSTKRFRQDLERGHKPRALKNQYLTVFHDQMTELDD</sequence>
<evidence type="ECO:0000256" key="1">
    <source>
        <dbReference type="ARBA" id="ARBA00004049"/>
    </source>
</evidence>
<dbReference type="Proteomes" id="UP001165190">
    <property type="component" value="Unassembled WGS sequence"/>
</dbReference>
<reference evidence="8" key="1">
    <citation type="submission" date="2023-05" db="EMBL/GenBank/DDBJ databases">
        <title>Genome and transcriptome analyses reveal genes involved in the formation of fine ridges on petal epidermal cells in Hibiscus trionum.</title>
        <authorList>
            <person name="Koshimizu S."/>
            <person name="Masuda S."/>
            <person name="Ishii T."/>
            <person name="Shirasu K."/>
            <person name="Hoshino A."/>
            <person name="Arita M."/>
        </authorList>
    </citation>
    <scope>NUCLEOTIDE SEQUENCE</scope>
    <source>
        <strain evidence="8">Hamamatsu line</strain>
    </source>
</reference>
<organism evidence="8 9">
    <name type="scientific">Hibiscus trionum</name>
    <name type="common">Flower of an hour</name>
    <dbReference type="NCBI Taxonomy" id="183268"/>
    <lineage>
        <taxon>Eukaryota</taxon>
        <taxon>Viridiplantae</taxon>
        <taxon>Streptophyta</taxon>
        <taxon>Embryophyta</taxon>
        <taxon>Tracheophyta</taxon>
        <taxon>Spermatophyta</taxon>
        <taxon>Magnoliopsida</taxon>
        <taxon>eudicotyledons</taxon>
        <taxon>Gunneridae</taxon>
        <taxon>Pentapetalae</taxon>
        <taxon>rosids</taxon>
        <taxon>malvids</taxon>
        <taxon>Malvales</taxon>
        <taxon>Malvaceae</taxon>
        <taxon>Malvoideae</taxon>
        <taxon>Hibiscus</taxon>
    </lineage>
</organism>
<dbReference type="PROSITE" id="PS51519">
    <property type="entry name" value="RWP_RK"/>
    <property type="match status" value="1"/>
</dbReference>
<comment type="function">
    <text evidence="1">Putative transcription factor.</text>
</comment>
<dbReference type="InterPro" id="IPR003035">
    <property type="entry name" value="RWP-RK_dom"/>
</dbReference>
<gene>
    <name evidence="8" type="ORF">HRI_000283500</name>
</gene>
<evidence type="ECO:0000313" key="8">
    <source>
        <dbReference type="EMBL" id="GMI66142.1"/>
    </source>
</evidence>
<keyword evidence="3" id="KW-0175">Coiled coil</keyword>
<keyword evidence="4" id="KW-0238">DNA-binding</keyword>
<dbReference type="PANTHER" id="PTHR46373:SF12">
    <property type="entry name" value="PROTEIN RKD5"/>
    <property type="match status" value="1"/>
</dbReference>
<evidence type="ECO:0000256" key="6">
    <source>
        <dbReference type="ARBA" id="ARBA00023242"/>
    </source>
</evidence>
<dbReference type="PANTHER" id="PTHR46373">
    <property type="entry name" value="PROTEIN RKD4"/>
    <property type="match status" value="1"/>
</dbReference>
<keyword evidence="2" id="KW-0805">Transcription regulation</keyword>
<dbReference type="EMBL" id="BSYR01000004">
    <property type="protein sequence ID" value="GMI66142.1"/>
    <property type="molecule type" value="Genomic_DNA"/>
</dbReference>